<accession>A0A6B3VYG8</accession>
<protein>
    <submittedName>
        <fullName evidence="4">Sugar transferase</fullName>
    </submittedName>
</protein>
<dbReference type="Pfam" id="PF02397">
    <property type="entry name" value="Bac_transf"/>
    <property type="match status" value="1"/>
</dbReference>
<dbReference type="EMBL" id="JAAIWN010000032">
    <property type="protein sequence ID" value="NEY82348.1"/>
    <property type="molecule type" value="Genomic_DNA"/>
</dbReference>
<proteinExistence type="inferred from homology"/>
<feature type="domain" description="Bacterial sugar transferase" evidence="3">
    <location>
        <begin position="21"/>
        <end position="213"/>
    </location>
</feature>
<keyword evidence="2" id="KW-0812">Transmembrane</keyword>
<organism evidence="4 5">
    <name type="scientific">Bacillus aquiflavi</name>
    <dbReference type="NCBI Taxonomy" id="2672567"/>
    <lineage>
        <taxon>Bacteria</taxon>
        <taxon>Bacillati</taxon>
        <taxon>Bacillota</taxon>
        <taxon>Bacilli</taxon>
        <taxon>Bacillales</taxon>
        <taxon>Bacillaceae</taxon>
        <taxon>Bacillus</taxon>
    </lineage>
</organism>
<gene>
    <name evidence="4" type="ORF">G4D64_12740</name>
</gene>
<reference evidence="4 5" key="1">
    <citation type="submission" date="2020-02" db="EMBL/GenBank/DDBJ databases">
        <title>Bacillus aquiflavi sp. nov., isolated from yellow water of strong flavor Chinese baijiu in Yibin region of China.</title>
        <authorList>
            <person name="Xie J."/>
        </authorList>
    </citation>
    <scope>NUCLEOTIDE SEQUENCE [LARGE SCALE GENOMIC DNA]</scope>
    <source>
        <strain evidence="4 5">3H-10</strain>
    </source>
</reference>
<name>A0A6B3VYG8_9BACI</name>
<keyword evidence="2" id="KW-0472">Membrane</keyword>
<comment type="caution">
    <text evidence="4">The sequence shown here is derived from an EMBL/GenBank/DDBJ whole genome shotgun (WGS) entry which is preliminary data.</text>
</comment>
<dbReference type="InterPro" id="IPR003362">
    <property type="entry name" value="Bact_transf"/>
</dbReference>
<evidence type="ECO:0000259" key="3">
    <source>
        <dbReference type="Pfam" id="PF02397"/>
    </source>
</evidence>
<evidence type="ECO:0000313" key="4">
    <source>
        <dbReference type="EMBL" id="NEY82348.1"/>
    </source>
</evidence>
<keyword evidence="5" id="KW-1185">Reference proteome</keyword>
<dbReference type="AlphaFoldDB" id="A0A6B3VYG8"/>
<keyword evidence="4" id="KW-0808">Transferase</keyword>
<dbReference type="PANTHER" id="PTHR30576">
    <property type="entry name" value="COLANIC BIOSYNTHESIS UDP-GLUCOSE LIPID CARRIER TRANSFERASE"/>
    <property type="match status" value="1"/>
</dbReference>
<sequence>MEDKSLVQCKKKSHVLNDILKRIFDITASFIGLVILSPVLILVSVLIKIDSKGPVFFKQTRVGRHEKPFEILKFRTMIVDAEKYGKQITVGKDKRITRVGHFLRKYKIDEFPQLFNVLVGDMSLVGPRPEVPKYTAYYNEKQRQIFEIRPGITDYASIKYRNENEILANSTDPEKVYIEEIMRDKLKINLEYVARRSLKEDIHIIFKTITKIIE</sequence>
<dbReference type="PANTHER" id="PTHR30576:SF20">
    <property type="entry name" value="QUINOVOSAMINEPHOSPHOTRANSFERAE-RELATED"/>
    <property type="match status" value="1"/>
</dbReference>
<evidence type="ECO:0000313" key="5">
    <source>
        <dbReference type="Proteomes" id="UP000472971"/>
    </source>
</evidence>
<comment type="similarity">
    <text evidence="1">Belongs to the bacterial sugar transferase family.</text>
</comment>
<keyword evidence="2" id="KW-1133">Transmembrane helix</keyword>
<evidence type="ECO:0000256" key="1">
    <source>
        <dbReference type="ARBA" id="ARBA00006464"/>
    </source>
</evidence>
<feature type="transmembrane region" description="Helical" evidence="2">
    <location>
        <begin position="26"/>
        <end position="47"/>
    </location>
</feature>
<evidence type="ECO:0000256" key="2">
    <source>
        <dbReference type="SAM" id="Phobius"/>
    </source>
</evidence>
<dbReference type="Proteomes" id="UP000472971">
    <property type="component" value="Unassembled WGS sequence"/>
</dbReference>
<dbReference type="GO" id="GO:0016780">
    <property type="term" value="F:phosphotransferase activity, for other substituted phosphate groups"/>
    <property type="evidence" value="ECO:0007669"/>
    <property type="project" value="TreeGrafter"/>
</dbReference>